<dbReference type="EMBL" id="BART01004063">
    <property type="protein sequence ID" value="GAG65760.1"/>
    <property type="molecule type" value="Genomic_DNA"/>
</dbReference>
<dbReference type="AlphaFoldDB" id="X0Z8S1"/>
<gene>
    <name evidence="2" type="ORF">S01H4_10550</name>
</gene>
<comment type="caution">
    <text evidence="2">The sequence shown here is derived from an EMBL/GenBank/DDBJ whole genome shotgun (WGS) entry which is preliminary data.</text>
</comment>
<feature type="non-terminal residue" evidence="2">
    <location>
        <position position="83"/>
    </location>
</feature>
<organism evidence="2">
    <name type="scientific">marine sediment metagenome</name>
    <dbReference type="NCBI Taxonomy" id="412755"/>
    <lineage>
        <taxon>unclassified sequences</taxon>
        <taxon>metagenomes</taxon>
        <taxon>ecological metagenomes</taxon>
    </lineage>
</organism>
<feature type="domain" description="Anthranilate synthase component I N-terminal" evidence="1">
    <location>
        <begin position="34"/>
        <end position="77"/>
    </location>
</feature>
<evidence type="ECO:0000313" key="2">
    <source>
        <dbReference type="EMBL" id="GAG65760.1"/>
    </source>
</evidence>
<dbReference type="Pfam" id="PF04715">
    <property type="entry name" value="Anth_synt_I_N"/>
    <property type="match status" value="1"/>
</dbReference>
<dbReference type="SUPFAM" id="SSF56322">
    <property type="entry name" value="ADC synthase"/>
    <property type="match status" value="1"/>
</dbReference>
<dbReference type="Gene3D" id="3.60.120.10">
    <property type="entry name" value="Anthranilate synthase"/>
    <property type="match status" value="1"/>
</dbReference>
<accession>X0Z8S1</accession>
<name>X0Z8S1_9ZZZZ</name>
<proteinExistence type="predicted"/>
<dbReference type="InterPro" id="IPR005801">
    <property type="entry name" value="ADC_synthase"/>
</dbReference>
<protein>
    <recommendedName>
        <fullName evidence="1">Anthranilate synthase component I N-terminal domain-containing protein</fullName>
    </recommendedName>
</protein>
<sequence>MPTHNGKAVNREVFDKLKAEGFNRIPVYRSVLADLDTPLSVYLKLADSPDAYLLESVEGGETWGRFSIIGLPCRIRYSLSGNR</sequence>
<dbReference type="InterPro" id="IPR006805">
    <property type="entry name" value="Anth_synth_I_N"/>
</dbReference>
<evidence type="ECO:0000259" key="1">
    <source>
        <dbReference type="Pfam" id="PF04715"/>
    </source>
</evidence>
<reference evidence="2" key="1">
    <citation type="journal article" date="2014" name="Front. Microbiol.">
        <title>High frequency of phylogenetically diverse reductive dehalogenase-homologous genes in deep subseafloor sedimentary metagenomes.</title>
        <authorList>
            <person name="Kawai M."/>
            <person name="Futagami T."/>
            <person name="Toyoda A."/>
            <person name="Takaki Y."/>
            <person name="Nishi S."/>
            <person name="Hori S."/>
            <person name="Arai W."/>
            <person name="Tsubouchi T."/>
            <person name="Morono Y."/>
            <person name="Uchiyama I."/>
            <person name="Ito T."/>
            <person name="Fujiyama A."/>
            <person name="Inagaki F."/>
            <person name="Takami H."/>
        </authorList>
    </citation>
    <scope>NUCLEOTIDE SEQUENCE</scope>
    <source>
        <strain evidence="2">Expedition CK06-06</strain>
    </source>
</reference>